<dbReference type="InterPro" id="IPR025166">
    <property type="entry name" value="Integrase_DNA_bind_dom"/>
</dbReference>
<dbReference type="PANTHER" id="PTHR30629:SF2">
    <property type="entry name" value="PROPHAGE INTEGRASE INTS-RELATED"/>
    <property type="match status" value="1"/>
</dbReference>
<organism evidence="6 7">
    <name type="scientific">Methylomonas albis</name>
    <dbReference type="NCBI Taxonomy" id="1854563"/>
    <lineage>
        <taxon>Bacteria</taxon>
        <taxon>Pseudomonadati</taxon>
        <taxon>Pseudomonadota</taxon>
        <taxon>Gammaproteobacteria</taxon>
        <taxon>Methylococcales</taxon>
        <taxon>Methylococcaceae</taxon>
        <taxon>Methylomonas</taxon>
    </lineage>
</organism>
<dbReference type="Gene3D" id="3.30.160.390">
    <property type="entry name" value="Integrase, DNA-binding domain"/>
    <property type="match status" value="1"/>
</dbReference>
<dbReference type="Pfam" id="PF13356">
    <property type="entry name" value="Arm-DNA-bind_3"/>
    <property type="match status" value="1"/>
</dbReference>
<comment type="caution">
    <text evidence="6">The sequence shown here is derived from an EMBL/GenBank/DDBJ whole genome shotgun (WGS) entry which is preliminary data.</text>
</comment>
<dbReference type="InterPro" id="IPR002104">
    <property type="entry name" value="Integrase_catalytic"/>
</dbReference>
<dbReference type="Pfam" id="PF22022">
    <property type="entry name" value="Phage_int_M"/>
    <property type="match status" value="1"/>
</dbReference>
<evidence type="ECO:0000256" key="4">
    <source>
        <dbReference type="ARBA" id="ARBA00023172"/>
    </source>
</evidence>
<dbReference type="InterPro" id="IPR010998">
    <property type="entry name" value="Integrase_recombinase_N"/>
</dbReference>
<dbReference type="PROSITE" id="PS51898">
    <property type="entry name" value="TYR_RECOMBINASE"/>
    <property type="match status" value="1"/>
</dbReference>
<dbReference type="CDD" id="cd00801">
    <property type="entry name" value="INT_P4_C"/>
    <property type="match status" value="1"/>
</dbReference>
<dbReference type="InterPro" id="IPR013762">
    <property type="entry name" value="Integrase-like_cat_sf"/>
</dbReference>
<evidence type="ECO:0000256" key="3">
    <source>
        <dbReference type="ARBA" id="ARBA00023125"/>
    </source>
</evidence>
<dbReference type="Pfam" id="PF00589">
    <property type="entry name" value="Phage_integrase"/>
    <property type="match status" value="1"/>
</dbReference>
<keyword evidence="2" id="KW-0229">DNA integration</keyword>
<keyword evidence="4" id="KW-0233">DNA recombination</keyword>
<dbReference type="RefSeq" id="WP_192375567.1">
    <property type="nucleotide sequence ID" value="NZ_CAJHIV010000001.1"/>
</dbReference>
<evidence type="ECO:0000256" key="2">
    <source>
        <dbReference type="ARBA" id="ARBA00022908"/>
    </source>
</evidence>
<evidence type="ECO:0000313" key="7">
    <source>
        <dbReference type="Proteomes" id="UP000652176"/>
    </source>
</evidence>
<dbReference type="EMBL" id="JACXSS010000001">
    <property type="protein sequence ID" value="MBD9357283.1"/>
    <property type="molecule type" value="Genomic_DNA"/>
</dbReference>
<dbReference type="Gene3D" id="1.10.443.10">
    <property type="entry name" value="Intergrase catalytic core"/>
    <property type="match status" value="1"/>
</dbReference>
<gene>
    <name evidence="6" type="ORF">IE877_15580</name>
</gene>
<accession>A0ABR9D2F8</accession>
<comment type="similarity">
    <text evidence="1">Belongs to the 'phage' integrase family.</text>
</comment>
<dbReference type="InterPro" id="IPR050808">
    <property type="entry name" value="Phage_Integrase"/>
</dbReference>
<evidence type="ECO:0000259" key="5">
    <source>
        <dbReference type="PROSITE" id="PS51898"/>
    </source>
</evidence>
<sequence length="443" mass="50481">MLKTGLTDRLIKNAKASTNTVRLRDNSSDPALKGFMLQILPSGLKTFALSYTSPESGKRRFIKLGTYPAMSLKEGREAARHNRQILDKGLDPISYGTQLKIDALTQKERVNKLGTVQDLFKFYLLDLEMDLKRSAKQVNSIYLRDIDPCIGDLKCSEVTTEHIIDIIATIENRGAPTLANRTRSYLRAAFSFGQHCKSSPRWNKNKELPNFNISINPVIDTKKAPGENRVAHNYLSKADVSRLWGEIGVDAMSPDMALAIKLLISTGQRVEEVLNASWSEFDRQELLWTIPAERRKNRGKNKSKEPHLVPITEFHLRLLDELRQYSGNSQFLFPHHLDGTKPRTSDSLSQAVYRFCSPQGNSKRTPFPKFAPRDLRRTWKTLAGSIGIGLEVRNKIQGHAFQDIGSIHYDRYDYLKEKREGINQWTDWLETIISQSNQLPLIE</sequence>
<dbReference type="SUPFAM" id="SSF56349">
    <property type="entry name" value="DNA breaking-rejoining enzymes"/>
    <property type="match status" value="1"/>
</dbReference>
<dbReference type="GO" id="GO:0003677">
    <property type="term" value="F:DNA binding"/>
    <property type="evidence" value="ECO:0007669"/>
    <property type="project" value="UniProtKB-KW"/>
</dbReference>
<keyword evidence="3 6" id="KW-0238">DNA-binding</keyword>
<keyword evidence="7" id="KW-1185">Reference proteome</keyword>
<evidence type="ECO:0000256" key="1">
    <source>
        <dbReference type="ARBA" id="ARBA00008857"/>
    </source>
</evidence>
<dbReference type="Proteomes" id="UP000652176">
    <property type="component" value="Unassembled WGS sequence"/>
</dbReference>
<dbReference type="InterPro" id="IPR011010">
    <property type="entry name" value="DNA_brk_join_enz"/>
</dbReference>
<protein>
    <submittedName>
        <fullName evidence="6">Integrase arm-type DNA-binding domain-containing protein</fullName>
    </submittedName>
</protein>
<dbReference type="Gene3D" id="1.10.150.130">
    <property type="match status" value="1"/>
</dbReference>
<dbReference type="InterPro" id="IPR038488">
    <property type="entry name" value="Integrase_DNA-bd_sf"/>
</dbReference>
<dbReference type="InterPro" id="IPR053876">
    <property type="entry name" value="Phage_int_M"/>
</dbReference>
<name>A0ABR9D2F8_9GAMM</name>
<feature type="domain" description="Tyr recombinase" evidence="5">
    <location>
        <begin position="230"/>
        <end position="426"/>
    </location>
</feature>
<evidence type="ECO:0000313" key="6">
    <source>
        <dbReference type="EMBL" id="MBD9357283.1"/>
    </source>
</evidence>
<reference evidence="6 7" key="1">
    <citation type="submission" date="2020-09" db="EMBL/GenBank/DDBJ databases">
        <title>Methylomonas albis sp. nov. and Methylomonas fluvii sp. nov.: Two cold-adapted methanotrophs from the River Elbe and an amended description of Methylovulum psychrotolerans strain Eb1.</title>
        <authorList>
            <person name="Bussmann I.K."/>
            <person name="Klings K.-W."/>
            <person name="Warnstedt J."/>
            <person name="Hoppert M."/>
            <person name="Saborowski A."/>
            <person name="Horn F."/>
            <person name="Liebner S."/>
        </authorList>
    </citation>
    <scope>NUCLEOTIDE SEQUENCE [LARGE SCALE GENOMIC DNA]</scope>
    <source>
        <strain evidence="6 7">EbA</strain>
    </source>
</reference>
<dbReference type="PANTHER" id="PTHR30629">
    <property type="entry name" value="PROPHAGE INTEGRASE"/>
    <property type="match status" value="1"/>
</dbReference>
<proteinExistence type="inferred from homology"/>